<comment type="caution">
    <text evidence="5">The sequence shown here is derived from an EMBL/GenBank/DDBJ whole genome shotgun (WGS) entry which is preliminary data.</text>
</comment>
<dbReference type="GO" id="GO:0034707">
    <property type="term" value="C:chloride channel complex"/>
    <property type="evidence" value="ECO:0007669"/>
    <property type="project" value="UniProtKB-KW"/>
</dbReference>
<dbReference type="EMBL" id="JAHHUM010002811">
    <property type="protein sequence ID" value="KAK5600727.1"/>
    <property type="molecule type" value="Genomic_DNA"/>
</dbReference>
<evidence type="ECO:0000313" key="5">
    <source>
        <dbReference type="EMBL" id="KAK5600727.1"/>
    </source>
</evidence>
<dbReference type="AlphaFoldDB" id="A0AAV9QWM3"/>
<gene>
    <name evidence="5" type="ORF">CRENBAI_011390</name>
</gene>
<evidence type="ECO:0000256" key="1">
    <source>
        <dbReference type="ARBA" id="ARBA00022448"/>
    </source>
</evidence>
<organism evidence="5 6">
    <name type="scientific">Crenichthys baileyi</name>
    <name type="common">White River springfish</name>
    <dbReference type="NCBI Taxonomy" id="28760"/>
    <lineage>
        <taxon>Eukaryota</taxon>
        <taxon>Metazoa</taxon>
        <taxon>Chordata</taxon>
        <taxon>Craniata</taxon>
        <taxon>Vertebrata</taxon>
        <taxon>Euteleostomi</taxon>
        <taxon>Actinopterygii</taxon>
        <taxon>Neopterygii</taxon>
        <taxon>Teleostei</taxon>
        <taxon>Neoteleostei</taxon>
        <taxon>Acanthomorphata</taxon>
        <taxon>Ovalentaria</taxon>
        <taxon>Atherinomorphae</taxon>
        <taxon>Cyprinodontiformes</taxon>
        <taxon>Goodeidae</taxon>
        <taxon>Crenichthys</taxon>
    </lineage>
</organism>
<dbReference type="PANTHER" id="PTHR45720:SF6">
    <property type="entry name" value="CHLORIDE CHANNEL PROTEIN 2"/>
    <property type="match status" value="1"/>
</dbReference>
<sequence length="114" mass="13153">MGFCPLVTEPAQQTLQLHLPDVSTDDGDVEDDMTLREIAEWEERQLDEQVNFNNCKIDPAPFQLVERTSLHKLHISKPWRRLCLQPTSQLWVKVLPTKHTWTELLWLASGCGST</sequence>
<evidence type="ECO:0000313" key="6">
    <source>
        <dbReference type="Proteomes" id="UP001311232"/>
    </source>
</evidence>
<keyword evidence="4" id="KW-0868">Chloride</keyword>
<proteinExistence type="predicted"/>
<keyword evidence="3" id="KW-0869">Chloride channel</keyword>
<name>A0AAV9QWM3_9TELE</name>
<evidence type="ECO:0000256" key="4">
    <source>
        <dbReference type="ARBA" id="ARBA00023214"/>
    </source>
</evidence>
<dbReference type="Proteomes" id="UP001311232">
    <property type="component" value="Unassembled WGS sequence"/>
</dbReference>
<protein>
    <submittedName>
        <fullName evidence="5">Uncharacterized protein</fullName>
    </submittedName>
</protein>
<dbReference type="GO" id="GO:0005247">
    <property type="term" value="F:voltage-gated chloride channel activity"/>
    <property type="evidence" value="ECO:0007669"/>
    <property type="project" value="TreeGrafter"/>
</dbReference>
<keyword evidence="1" id="KW-0813">Transport</keyword>
<keyword evidence="2" id="KW-0406">Ion transport</keyword>
<reference evidence="5 6" key="1">
    <citation type="submission" date="2021-06" db="EMBL/GenBank/DDBJ databases">
        <authorList>
            <person name="Palmer J.M."/>
        </authorList>
    </citation>
    <scope>NUCLEOTIDE SEQUENCE [LARGE SCALE GENOMIC DNA]</scope>
    <source>
        <strain evidence="5 6">MEX-2019</strain>
        <tissue evidence="5">Muscle</tissue>
    </source>
</reference>
<evidence type="ECO:0000256" key="3">
    <source>
        <dbReference type="ARBA" id="ARBA00023173"/>
    </source>
</evidence>
<dbReference type="InterPro" id="IPR046342">
    <property type="entry name" value="CBS_dom_sf"/>
</dbReference>
<evidence type="ECO:0000256" key="2">
    <source>
        <dbReference type="ARBA" id="ARBA00023065"/>
    </source>
</evidence>
<dbReference type="GO" id="GO:0005886">
    <property type="term" value="C:plasma membrane"/>
    <property type="evidence" value="ECO:0007669"/>
    <property type="project" value="TreeGrafter"/>
</dbReference>
<keyword evidence="6" id="KW-1185">Reference proteome</keyword>
<accession>A0AAV9QWM3</accession>
<dbReference type="InterPro" id="IPR050970">
    <property type="entry name" value="Cl_channel_volt-gated"/>
</dbReference>
<dbReference type="Gene3D" id="3.10.580.10">
    <property type="entry name" value="CBS-domain"/>
    <property type="match status" value="1"/>
</dbReference>
<dbReference type="PANTHER" id="PTHR45720">
    <property type="entry name" value="CHLORIDE CHANNEL PROTEIN 2"/>
    <property type="match status" value="1"/>
</dbReference>
<keyword evidence="3" id="KW-0407">Ion channel</keyword>